<gene>
    <name evidence="3" type="ORF">FHG12_05675</name>
</gene>
<dbReference type="RefSeq" id="WP_139514809.1">
    <property type="nucleotide sequence ID" value="NZ_CP040896.1"/>
</dbReference>
<reference evidence="3 4" key="1">
    <citation type="submission" date="2019-06" db="EMBL/GenBank/DDBJ databases">
        <authorList>
            <person name="Srinivasan S."/>
        </authorList>
    </citation>
    <scope>NUCLEOTIDE SEQUENCE [LARGE SCALE GENOMIC DNA]</scope>
    <source>
        <strain evidence="3 4">17J68-5</strain>
    </source>
</reference>
<dbReference type="AlphaFoldDB" id="A0A5B7ZXB9"/>
<sequence length="365" mass="40324">MTSYDYFILGHGIAGATLAYELRRRGRSVLVFDAQRPDSASNVAAGLMNPVTGQRFSLVWKAAELLPAAAAFYRELEQHFGQQFFFEKPILKLFSTVAEQNSVMARSADNPWEDFVEEITAEPPSAEGVRMDFGGVRIRHGGHVAVRELLAALSAEGQQQGWLRAETFDWEQLVVDATEVTYAGEVRASHFICCEGATAARNPYFNWLPIRPNPGEVLDVQCNGLTETMVLNKGAYVVPLGNGSFRVGATYRWPPFKEGITEEARAELVQRLRQITDLPFVVTDQRAGVRPAVQDRKPLLGMHPAMPNVSIFNGLGSKGIMVAPLLAAHFANVLENTEKELWPEVNILRYSALYIAARSSVGISL</sequence>
<organism evidence="3 4">
    <name type="scientific">Hymenobacter jejuensis</name>
    <dbReference type="NCBI Taxonomy" id="2502781"/>
    <lineage>
        <taxon>Bacteria</taxon>
        <taxon>Pseudomonadati</taxon>
        <taxon>Bacteroidota</taxon>
        <taxon>Cytophagia</taxon>
        <taxon>Cytophagales</taxon>
        <taxon>Hymenobacteraceae</taxon>
        <taxon>Hymenobacter</taxon>
    </lineage>
</organism>
<evidence type="ECO:0000256" key="1">
    <source>
        <dbReference type="ARBA" id="ARBA00023002"/>
    </source>
</evidence>
<dbReference type="GO" id="GO:0016491">
    <property type="term" value="F:oxidoreductase activity"/>
    <property type="evidence" value="ECO:0007669"/>
    <property type="project" value="UniProtKB-KW"/>
</dbReference>
<dbReference type="SUPFAM" id="SSF51905">
    <property type="entry name" value="FAD/NAD(P)-binding domain"/>
    <property type="match status" value="1"/>
</dbReference>
<dbReference type="Proteomes" id="UP000305398">
    <property type="component" value="Chromosome"/>
</dbReference>
<dbReference type="Gene3D" id="3.30.9.10">
    <property type="entry name" value="D-Amino Acid Oxidase, subunit A, domain 2"/>
    <property type="match status" value="1"/>
</dbReference>
<proteinExistence type="predicted"/>
<dbReference type="EMBL" id="CP040896">
    <property type="protein sequence ID" value="QDA59628.1"/>
    <property type="molecule type" value="Genomic_DNA"/>
</dbReference>
<evidence type="ECO:0000259" key="2">
    <source>
        <dbReference type="Pfam" id="PF01266"/>
    </source>
</evidence>
<dbReference type="InterPro" id="IPR036188">
    <property type="entry name" value="FAD/NAD-bd_sf"/>
</dbReference>
<evidence type="ECO:0000313" key="4">
    <source>
        <dbReference type="Proteomes" id="UP000305398"/>
    </source>
</evidence>
<keyword evidence="1" id="KW-0560">Oxidoreductase</keyword>
<dbReference type="Pfam" id="PF01266">
    <property type="entry name" value="DAO"/>
    <property type="match status" value="1"/>
</dbReference>
<dbReference type="PANTHER" id="PTHR13847:SF289">
    <property type="entry name" value="GLYCINE OXIDASE"/>
    <property type="match status" value="1"/>
</dbReference>
<keyword evidence="4" id="KW-1185">Reference proteome</keyword>
<evidence type="ECO:0000313" key="3">
    <source>
        <dbReference type="EMBL" id="QDA59628.1"/>
    </source>
</evidence>
<dbReference type="GO" id="GO:0005737">
    <property type="term" value="C:cytoplasm"/>
    <property type="evidence" value="ECO:0007669"/>
    <property type="project" value="TreeGrafter"/>
</dbReference>
<dbReference type="PANTHER" id="PTHR13847">
    <property type="entry name" value="SARCOSINE DEHYDROGENASE-RELATED"/>
    <property type="match status" value="1"/>
</dbReference>
<feature type="domain" description="FAD dependent oxidoreductase" evidence="2">
    <location>
        <begin position="5"/>
        <end position="331"/>
    </location>
</feature>
<name>A0A5B7ZXB9_9BACT</name>
<protein>
    <submittedName>
        <fullName evidence="3">FAD-binding oxidoreductase</fullName>
    </submittedName>
</protein>
<dbReference type="OrthoDB" id="214253at2"/>
<dbReference type="SUPFAM" id="SSF54373">
    <property type="entry name" value="FAD-linked reductases, C-terminal domain"/>
    <property type="match status" value="1"/>
</dbReference>
<dbReference type="Gene3D" id="3.50.50.60">
    <property type="entry name" value="FAD/NAD(P)-binding domain"/>
    <property type="match status" value="1"/>
</dbReference>
<accession>A0A5B7ZXB9</accession>
<dbReference type="KEGG" id="hyj:FHG12_05675"/>
<dbReference type="InterPro" id="IPR006076">
    <property type="entry name" value="FAD-dep_OxRdtase"/>
</dbReference>